<name>A0A7J7MLL3_9MAGN</name>
<keyword evidence="2" id="KW-0732">Signal</keyword>
<evidence type="ECO:0000313" key="3">
    <source>
        <dbReference type="EMBL" id="KAF6155704.1"/>
    </source>
</evidence>
<proteinExistence type="predicted"/>
<evidence type="ECO:0000256" key="1">
    <source>
        <dbReference type="SAM" id="MobiDB-lite"/>
    </source>
</evidence>
<dbReference type="AlphaFoldDB" id="A0A7J7MLL3"/>
<dbReference type="Proteomes" id="UP000541444">
    <property type="component" value="Unassembled WGS sequence"/>
</dbReference>
<sequence length="63" mass="7294">MEGVFSLIMVVYLHPLLVDLAHRHRCPYIYHHLHFSSTSPTFASKSLPSPSMQHFHNHKQTSP</sequence>
<evidence type="ECO:0000256" key="2">
    <source>
        <dbReference type="SAM" id="SignalP"/>
    </source>
</evidence>
<keyword evidence="4" id="KW-1185">Reference proteome</keyword>
<protein>
    <submittedName>
        <fullName evidence="3">Uncharacterized protein</fullName>
    </submittedName>
</protein>
<feature type="chain" id="PRO_5029667805" evidence="2">
    <location>
        <begin position="24"/>
        <end position="63"/>
    </location>
</feature>
<comment type="caution">
    <text evidence="3">The sequence shown here is derived from an EMBL/GenBank/DDBJ whole genome shotgun (WGS) entry which is preliminary data.</text>
</comment>
<organism evidence="3 4">
    <name type="scientific">Kingdonia uniflora</name>
    <dbReference type="NCBI Taxonomy" id="39325"/>
    <lineage>
        <taxon>Eukaryota</taxon>
        <taxon>Viridiplantae</taxon>
        <taxon>Streptophyta</taxon>
        <taxon>Embryophyta</taxon>
        <taxon>Tracheophyta</taxon>
        <taxon>Spermatophyta</taxon>
        <taxon>Magnoliopsida</taxon>
        <taxon>Ranunculales</taxon>
        <taxon>Circaeasteraceae</taxon>
        <taxon>Kingdonia</taxon>
    </lineage>
</organism>
<feature type="region of interest" description="Disordered" evidence="1">
    <location>
        <begin position="39"/>
        <end position="63"/>
    </location>
</feature>
<dbReference type="EMBL" id="JACGCM010001406">
    <property type="protein sequence ID" value="KAF6155704.1"/>
    <property type="molecule type" value="Genomic_DNA"/>
</dbReference>
<feature type="compositionally biased region" description="Polar residues" evidence="1">
    <location>
        <begin position="39"/>
        <end position="54"/>
    </location>
</feature>
<evidence type="ECO:0000313" key="4">
    <source>
        <dbReference type="Proteomes" id="UP000541444"/>
    </source>
</evidence>
<feature type="signal peptide" evidence="2">
    <location>
        <begin position="1"/>
        <end position="23"/>
    </location>
</feature>
<accession>A0A7J7MLL3</accession>
<gene>
    <name evidence="3" type="ORF">GIB67_007141</name>
</gene>
<reference evidence="3 4" key="1">
    <citation type="journal article" date="2020" name="IScience">
        <title>Genome Sequencing of the Endangered Kingdonia uniflora (Circaeasteraceae, Ranunculales) Reveals Potential Mechanisms of Evolutionary Specialization.</title>
        <authorList>
            <person name="Sun Y."/>
            <person name="Deng T."/>
            <person name="Zhang A."/>
            <person name="Moore M.J."/>
            <person name="Landis J.B."/>
            <person name="Lin N."/>
            <person name="Zhang H."/>
            <person name="Zhang X."/>
            <person name="Huang J."/>
            <person name="Zhang X."/>
            <person name="Sun H."/>
            <person name="Wang H."/>
        </authorList>
    </citation>
    <scope>NUCLEOTIDE SEQUENCE [LARGE SCALE GENOMIC DNA]</scope>
    <source>
        <strain evidence="3">TB1705</strain>
        <tissue evidence="3">Leaf</tissue>
    </source>
</reference>